<comment type="caution">
    <text evidence="2">The sequence shown here is derived from an EMBL/GenBank/DDBJ whole genome shotgun (WGS) entry which is preliminary data.</text>
</comment>
<dbReference type="InterPro" id="IPR021280">
    <property type="entry name" value="TMEM260-like"/>
</dbReference>
<gene>
    <name evidence="2" type="ORF">ENF18_00055</name>
</gene>
<feature type="transmembrane region" description="Helical" evidence="1">
    <location>
        <begin position="308"/>
        <end position="324"/>
    </location>
</feature>
<keyword evidence="1" id="KW-0812">Transmembrane</keyword>
<sequence>SIYSMALSPGITTGDAGELTSAAMVMGIPHPPGYPLWTLLARIFSLLFPENPGSGTNLFSMLIGIASVLLVFEIVSLGAPLWLSFLVATNIGLFPQILNYSTITEVYSLTIFFFLLLLFLYKKGYFSLLNYALGLSLGVHPVLLIPFLVFIPVLIKQKKFYFIPFLLGASLLLLPLLSGFHQPVVNWMGRPTLINWIKLLSRYIYYSGSSPSVNFNLSTLFEEIRIYFIITVKYGWFLLPLLILCIFRVKKEPLLITLLITMSLPLALLLHYPPIYDSVYVNAPFFIFQFMLIIIISGAQLLQGKMKYLQLVLLIFSLFSSIAVSERNKFFKPDWTGSVFIKEVSQFIRDGDVVKTSGDTFTFLLLYESLRTKRFSVKVDYGGLSINMDKNESLTVNSKDDFIYPYGPFYTGQSRKVSWPEINIPIRRSICTDTDAIYLLITRWIRFNKNLTPETVSKALRLISPPFLSEHVSGVCSIYLEYGLFREGYEFLHRIFDRYKHNGEIIHYYYIFSMKTGRIEQGLTALSEGLIKTGFSSPDLLNDAGIFHAEMGNSGVAMHFFSKSNTIESTRNILTLLHFANL</sequence>
<proteinExistence type="predicted"/>
<organism evidence="2">
    <name type="scientific">candidate division WOR-3 bacterium</name>
    <dbReference type="NCBI Taxonomy" id="2052148"/>
    <lineage>
        <taxon>Bacteria</taxon>
        <taxon>Bacteria division WOR-3</taxon>
    </lineage>
</organism>
<feature type="transmembrane region" description="Helical" evidence="1">
    <location>
        <begin position="97"/>
        <end position="121"/>
    </location>
</feature>
<evidence type="ECO:0000313" key="2">
    <source>
        <dbReference type="EMBL" id="HDI82165.1"/>
    </source>
</evidence>
<feature type="transmembrane region" description="Helical" evidence="1">
    <location>
        <begin position="128"/>
        <end position="155"/>
    </location>
</feature>
<feature type="non-terminal residue" evidence="2">
    <location>
        <position position="1"/>
    </location>
</feature>
<feature type="transmembrane region" description="Helical" evidence="1">
    <location>
        <begin position="279"/>
        <end position="296"/>
    </location>
</feature>
<dbReference type="PANTHER" id="PTHR16214:SF3">
    <property type="entry name" value="TRANSMEMBRANE PROTEIN 260"/>
    <property type="match status" value="1"/>
</dbReference>
<protein>
    <submittedName>
        <fullName evidence="2">DUF2723 domain-containing protein</fullName>
    </submittedName>
</protein>
<reference evidence="2" key="1">
    <citation type="journal article" date="2020" name="mSystems">
        <title>Genome- and Community-Level Interaction Insights into Carbon Utilization and Element Cycling Functions of Hydrothermarchaeota in Hydrothermal Sediment.</title>
        <authorList>
            <person name="Zhou Z."/>
            <person name="Liu Y."/>
            <person name="Xu W."/>
            <person name="Pan J."/>
            <person name="Luo Z.H."/>
            <person name="Li M."/>
        </authorList>
    </citation>
    <scope>NUCLEOTIDE SEQUENCE [LARGE SCALE GENOMIC DNA]</scope>
    <source>
        <strain evidence="2">HyVt-102</strain>
    </source>
</reference>
<dbReference type="AlphaFoldDB" id="A0A7C0ZGZ6"/>
<dbReference type="Pfam" id="PF11028">
    <property type="entry name" value="TMEM260-like"/>
    <property type="match status" value="1"/>
</dbReference>
<dbReference type="PANTHER" id="PTHR16214">
    <property type="entry name" value="TRANSMEMBRANE PROTEIN 260"/>
    <property type="match status" value="1"/>
</dbReference>
<keyword evidence="1" id="KW-1133">Transmembrane helix</keyword>
<dbReference type="EMBL" id="DQWE01000003">
    <property type="protein sequence ID" value="HDI82165.1"/>
    <property type="molecule type" value="Genomic_DNA"/>
</dbReference>
<keyword evidence="1" id="KW-0472">Membrane</keyword>
<dbReference type="InterPro" id="IPR052724">
    <property type="entry name" value="GT117_domain-containing"/>
</dbReference>
<evidence type="ECO:0000256" key="1">
    <source>
        <dbReference type="SAM" id="Phobius"/>
    </source>
</evidence>
<accession>A0A7C0ZGZ6</accession>
<feature type="transmembrane region" description="Helical" evidence="1">
    <location>
        <begin position="254"/>
        <end position="273"/>
    </location>
</feature>
<feature type="transmembrane region" description="Helical" evidence="1">
    <location>
        <begin position="226"/>
        <end position="247"/>
    </location>
</feature>
<dbReference type="Proteomes" id="UP000885847">
    <property type="component" value="Unassembled WGS sequence"/>
</dbReference>
<name>A0A7C0ZGZ6_UNCW3</name>
<feature type="transmembrane region" description="Helical" evidence="1">
    <location>
        <begin position="161"/>
        <end position="180"/>
    </location>
</feature>
<feature type="transmembrane region" description="Helical" evidence="1">
    <location>
        <begin position="61"/>
        <end position="85"/>
    </location>
</feature>